<feature type="transmembrane region" description="Helical" evidence="1">
    <location>
        <begin position="43"/>
        <end position="64"/>
    </location>
</feature>
<keyword evidence="1" id="KW-1133">Transmembrane helix</keyword>
<keyword evidence="3" id="KW-1185">Reference proteome</keyword>
<proteinExistence type="predicted"/>
<accession>A0A370GEF8</accession>
<evidence type="ECO:0000256" key="1">
    <source>
        <dbReference type="SAM" id="Phobius"/>
    </source>
</evidence>
<keyword evidence="1" id="KW-0472">Membrane</keyword>
<dbReference type="AlphaFoldDB" id="A0A370GEF8"/>
<dbReference type="OrthoDB" id="2973474at2"/>
<dbReference type="RefSeq" id="WP_114745584.1">
    <property type="nucleotide sequence ID" value="NZ_QQAY01000005.1"/>
</dbReference>
<evidence type="ECO:0000313" key="2">
    <source>
        <dbReference type="EMBL" id="RDI42185.1"/>
    </source>
</evidence>
<dbReference type="Proteomes" id="UP000255326">
    <property type="component" value="Unassembled WGS sequence"/>
</dbReference>
<keyword evidence="1" id="KW-0812">Transmembrane</keyword>
<gene>
    <name evidence="2" type="ORF">DFR59_10524</name>
</gene>
<organism evidence="2 3">
    <name type="scientific">Falsibacillus pallidus</name>
    <dbReference type="NCBI Taxonomy" id="493781"/>
    <lineage>
        <taxon>Bacteria</taxon>
        <taxon>Bacillati</taxon>
        <taxon>Bacillota</taxon>
        <taxon>Bacilli</taxon>
        <taxon>Bacillales</taxon>
        <taxon>Bacillaceae</taxon>
        <taxon>Falsibacillus</taxon>
    </lineage>
</organism>
<name>A0A370GEF8_9BACI</name>
<comment type="caution">
    <text evidence="2">The sequence shown here is derived from an EMBL/GenBank/DDBJ whole genome shotgun (WGS) entry which is preliminary data.</text>
</comment>
<evidence type="ECO:0000313" key="3">
    <source>
        <dbReference type="Proteomes" id="UP000255326"/>
    </source>
</evidence>
<protein>
    <submittedName>
        <fullName evidence="2">Uncharacterized protein</fullName>
    </submittedName>
</protein>
<dbReference type="EMBL" id="QQAY01000005">
    <property type="protein sequence ID" value="RDI42185.1"/>
    <property type="molecule type" value="Genomic_DNA"/>
</dbReference>
<reference evidence="2 3" key="1">
    <citation type="submission" date="2018-07" db="EMBL/GenBank/DDBJ databases">
        <title>Genomic Encyclopedia of Type Strains, Phase IV (KMG-IV): sequencing the most valuable type-strain genomes for metagenomic binning, comparative biology and taxonomic classification.</title>
        <authorList>
            <person name="Goeker M."/>
        </authorList>
    </citation>
    <scope>NUCLEOTIDE SEQUENCE [LARGE SCALE GENOMIC DNA]</scope>
    <source>
        <strain evidence="2 3">DSM 25281</strain>
    </source>
</reference>
<sequence length="69" mass="7726">MENNTEKQILNELQKISHALKELNEKLEEDKPSFVLWDMLKSLLIGLFIVGPGIAVVFGIFAIISAKLS</sequence>